<dbReference type="InterPro" id="IPR003599">
    <property type="entry name" value="Ig_sub"/>
</dbReference>
<evidence type="ECO:0000313" key="7">
    <source>
        <dbReference type="EMBL" id="KAL3884749.1"/>
    </source>
</evidence>
<dbReference type="Pfam" id="PF00041">
    <property type="entry name" value="fn3"/>
    <property type="match status" value="1"/>
</dbReference>
<accession>A0ABD3XEQ0</accession>
<keyword evidence="2" id="KW-1015">Disulfide bond</keyword>
<keyword evidence="4" id="KW-0812">Transmembrane</keyword>
<keyword evidence="1" id="KW-0677">Repeat</keyword>
<feature type="domain" description="Ig-like" evidence="5">
    <location>
        <begin position="248"/>
        <end position="334"/>
    </location>
</feature>
<feature type="domain" description="Fibronectin type-III" evidence="6">
    <location>
        <begin position="433"/>
        <end position="524"/>
    </location>
</feature>
<dbReference type="InterPro" id="IPR013783">
    <property type="entry name" value="Ig-like_fold"/>
</dbReference>
<dbReference type="InterPro" id="IPR036179">
    <property type="entry name" value="Ig-like_dom_sf"/>
</dbReference>
<dbReference type="AlphaFoldDB" id="A0ABD3XEQ0"/>
<feature type="domain" description="Ig-like" evidence="5">
    <location>
        <begin position="338"/>
        <end position="411"/>
    </location>
</feature>
<dbReference type="Gene3D" id="2.60.40.10">
    <property type="entry name" value="Immunoglobulins"/>
    <property type="match status" value="5"/>
</dbReference>
<evidence type="ECO:0000259" key="5">
    <source>
        <dbReference type="PROSITE" id="PS50835"/>
    </source>
</evidence>
<feature type="domain" description="Ig-like" evidence="5">
    <location>
        <begin position="142"/>
        <end position="217"/>
    </location>
</feature>
<evidence type="ECO:0000256" key="4">
    <source>
        <dbReference type="SAM" id="Phobius"/>
    </source>
</evidence>
<dbReference type="PROSITE" id="PS50853">
    <property type="entry name" value="FN3"/>
    <property type="match status" value="1"/>
</dbReference>
<keyword evidence="3" id="KW-0393">Immunoglobulin domain</keyword>
<keyword evidence="8" id="KW-1185">Reference proteome</keyword>
<dbReference type="InterPro" id="IPR036116">
    <property type="entry name" value="FN3_sf"/>
</dbReference>
<evidence type="ECO:0000259" key="6">
    <source>
        <dbReference type="PROSITE" id="PS50853"/>
    </source>
</evidence>
<evidence type="ECO:0000256" key="3">
    <source>
        <dbReference type="ARBA" id="ARBA00023319"/>
    </source>
</evidence>
<dbReference type="Pfam" id="PF07679">
    <property type="entry name" value="I-set"/>
    <property type="match status" value="3"/>
</dbReference>
<dbReference type="CDD" id="cd00063">
    <property type="entry name" value="FN3"/>
    <property type="match status" value="1"/>
</dbReference>
<dbReference type="Proteomes" id="UP001634394">
    <property type="component" value="Unassembled WGS sequence"/>
</dbReference>
<keyword evidence="4" id="KW-0472">Membrane</keyword>
<organism evidence="7 8">
    <name type="scientific">Sinanodonta woodiana</name>
    <name type="common">Chinese pond mussel</name>
    <name type="synonym">Anodonta woodiana</name>
    <dbReference type="NCBI Taxonomy" id="1069815"/>
    <lineage>
        <taxon>Eukaryota</taxon>
        <taxon>Metazoa</taxon>
        <taxon>Spiralia</taxon>
        <taxon>Lophotrochozoa</taxon>
        <taxon>Mollusca</taxon>
        <taxon>Bivalvia</taxon>
        <taxon>Autobranchia</taxon>
        <taxon>Heteroconchia</taxon>
        <taxon>Palaeoheterodonta</taxon>
        <taxon>Unionida</taxon>
        <taxon>Unionoidea</taxon>
        <taxon>Unionidae</taxon>
        <taxon>Unioninae</taxon>
        <taxon>Sinanodonta</taxon>
    </lineage>
</organism>
<feature type="domain" description="Ig-like" evidence="5">
    <location>
        <begin position="30"/>
        <end position="136"/>
    </location>
</feature>
<dbReference type="PANTHER" id="PTHR44170">
    <property type="entry name" value="PROTEIN SIDEKICK"/>
    <property type="match status" value="1"/>
</dbReference>
<dbReference type="InterPro" id="IPR007110">
    <property type="entry name" value="Ig-like_dom"/>
</dbReference>
<sequence>MKNNPDDSAYMATFYLYLIAIYSIAVSIIPVFGDDKIDAGIQIRQGEPNHVIAQKNGQLMLNCSVTLTDSDQGPLEYTWTKDGEPIEDHIELQNNGSLFFRRVIHKPRRNKTDMGFYECYVKNKIGSIIARRVQVDIANMSKYFIQEPQAQRVSVGAVARFQCQINAVPSALYVWEKDRTALPQDNVRFFVLSSGILQIINVQESDAGQYRCIATQGALHELPDEVHAIHRRDSSEAALEVYSDSGTKQLRIVAGPGNVTALVGSTVILECLIEGAVLGIQWERKDGVIRNDGHVTKVGNNLKFVEVKYEDSGEYTCRGISDNITRVSSTGTLSVYRPPISKEDPISVQYPPAKWARFKCNVEGTPKPKITWFKDGKMLKHDGRIKFDGNDLVITGSSPSDSGYYQCIAENKVGFTSVFARFFVKKPSQAPSAPEDLRAEDIGSTDIKLVWKPAMAKPSVPVLAYTVHYQADGDSNALNEVLQKTEATLSNLLPYTNYSIYVLAYASQGASPKSNTIIVQTKED</sequence>
<name>A0ABD3XEQ0_SINWO</name>
<dbReference type="PROSITE" id="PS50835">
    <property type="entry name" value="IG_LIKE"/>
    <property type="match status" value="4"/>
</dbReference>
<dbReference type="SUPFAM" id="SSF48726">
    <property type="entry name" value="Immunoglobulin"/>
    <property type="match status" value="4"/>
</dbReference>
<dbReference type="SMART" id="SM00408">
    <property type="entry name" value="IGc2"/>
    <property type="match status" value="4"/>
</dbReference>
<comment type="caution">
    <text evidence="7">The sequence shown here is derived from an EMBL/GenBank/DDBJ whole genome shotgun (WGS) entry which is preliminary data.</text>
</comment>
<protein>
    <submittedName>
        <fullName evidence="7">Uncharacterized protein</fullName>
    </submittedName>
</protein>
<evidence type="ECO:0000256" key="1">
    <source>
        <dbReference type="ARBA" id="ARBA00022737"/>
    </source>
</evidence>
<dbReference type="FunFam" id="2.60.40.10:FF:000032">
    <property type="entry name" value="palladin isoform X1"/>
    <property type="match status" value="1"/>
</dbReference>
<feature type="transmembrane region" description="Helical" evidence="4">
    <location>
        <begin position="12"/>
        <end position="33"/>
    </location>
</feature>
<dbReference type="InterPro" id="IPR003598">
    <property type="entry name" value="Ig_sub2"/>
</dbReference>
<dbReference type="InterPro" id="IPR013098">
    <property type="entry name" value="Ig_I-set"/>
</dbReference>
<reference evidence="7 8" key="1">
    <citation type="submission" date="2024-11" db="EMBL/GenBank/DDBJ databases">
        <title>Chromosome-level genome assembly of the freshwater bivalve Anodonta woodiana.</title>
        <authorList>
            <person name="Chen X."/>
        </authorList>
    </citation>
    <scope>NUCLEOTIDE SEQUENCE [LARGE SCALE GENOMIC DNA]</scope>
    <source>
        <strain evidence="7">MN2024</strain>
        <tissue evidence="7">Gills</tissue>
    </source>
</reference>
<proteinExistence type="predicted"/>
<dbReference type="SMART" id="SM00060">
    <property type="entry name" value="FN3"/>
    <property type="match status" value="1"/>
</dbReference>
<keyword evidence="4" id="KW-1133">Transmembrane helix</keyword>
<dbReference type="SMART" id="SM00409">
    <property type="entry name" value="IG"/>
    <property type="match status" value="4"/>
</dbReference>
<gene>
    <name evidence="7" type="ORF">ACJMK2_024858</name>
</gene>
<dbReference type="SUPFAM" id="SSF49265">
    <property type="entry name" value="Fibronectin type III"/>
    <property type="match status" value="1"/>
</dbReference>
<dbReference type="EMBL" id="JBJQND010000002">
    <property type="protein sequence ID" value="KAL3884749.1"/>
    <property type="molecule type" value="Genomic_DNA"/>
</dbReference>
<dbReference type="PANTHER" id="PTHR44170:SF59">
    <property type="entry name" value="PROTOGENIN-LIKE"/>
    <property type="match status" value="1"/>
</dbReference>
<dbReference type="InterPro" id="IPR003961">
    <property type="entry name" value="FN3_dom"/>
</dbReference>
<evidence type="ECO:0000256" key="2">
    <source>
        <dbReference type="ARBA" id="ARBA00023157"/>
    </source>
</evidence>
<evidence type="ECO:0000313" key="8">
    <source>
        <dbReference type="Proteomes" id="UP001634394"/>
    </source>
</evidence>
<feature type="non-terminal residue" evidence="7">
    <location>
        <position position="524"/>
    </location>
</feature>
<dbReference type="Pfam" id="PF13895">
    <property type="entry name" value="Ig_2"/>
    <property type="match status" value="1"/>
</dbReference>